<gene>
    <name evidence="1" type="ORF">B4077_2395</name>
</gene>
<dbReference type="EC" id="4.3.1.18" evidence="1"/>
<dbReference type="Proteomes" id="UP000035214">
    <property type="component" value="Unassembled WGS sequence"/>
</dbReference>
<dbReference type="PATRIC" id="fig|1396.428.peg.5878"/>
<keyword evidence="1" id="KW-0456">Lyase</keyword>
<dbReference type="EMBL" id="LCYI01000039">
    <property type="protein sequence ID" value="KLA26611.1"/>
    <property type="molecule type" value="Genomic_DNA"/>
</dbReference>
<dbReference type="InterPro" id="IPR036052">
    <property type="entry name" value="TrpB-like_PALP_sf"/>
</dbReference>
<sequence length="91" mass="10159">MGRASGFVGKTIEPFLSGIYTISDNHLYKLLKGLVDAEGIELEPSALVGMIGSIRLYKEGKRYITNNYLTKKLNQGIHIVWGTGGVWFQKR</sequence>
<protein>
    <submittedName>
        <fullName evidence="1">D-serine dehydratase</fullName>
        <ecNumber evidence="1">4.3.1.18</ecNumber>
    </submittedName>
</protein>
<dbReference type="AlphaFoldDB" id="A0A0G8EQU0"/>
<accession>A0A0G8EQU0</accession>
<evidence type="ECO:0000313" key="1">
    <source>
        <dbReference type="EMBL" id="KLA26611.1"/>
    </source>
</evidence>
<name>A0A0G8EQU0_BACCE</name>
<proteinExistence type="predicted"/>
<organism evidence="1 2">
    <name type="scientific">Bacillus cereus</name>
    <dbReference type="NCBI Taxonomy" id="1396"/>
    <lineage>
        <taxon>Bacteria</taxon>
        <taxon>Bacillati</taxon>
        <taxon>Bacillota</taxon>
        <taxon>Bacilli</taxon>
        <taxon>Bacillales</taxon>
        <taxon>Bacillaceae</taxon>
        <taxon>Bacillus</taxon>
        <taxon>Bacillus cereus group</taxon>
    </lineage>
</organism>
<reference evidence="1 2" key="1">
    <citation type="submission" date="2015-04" db="EMBL/GenBank/DDBJ databases">
        <title>Draft Genome Sequences of Eight Spore-Forming Food Isolates of Bacillus cereus Genome sequencing.</title>
        <authorList>
            <person name="Krawcyk A.O."/>
            <person name="de Jong A."/>
            <person name="Eijlander R.T."/>
            <person name="Berendsen E.M."/>
            <person name="Holsappel S."/>
            <person name="Wells-Bennik M."/>
            <person name="Kuipers O.P."/>
        </authorList>
    </citation>
    <scope>NUCLEOTIDE SEQUENCE [LARGE SCALE GENOMIC DNA]</scope>
    <source>
        <strain evidence="1 2">B4077</strain>
    </source>
</reference>
<dbReference type="GO" id="GO:0008721">
    <property type="term" value="F:D-serine ammonia-lyase activity"/>
    <property type="evidence" value="ECO:0007669"/>
    <property type="project" value="UniProtKB-EC"/>
</dbReference>
<comment type="caution">
    <text evidence="1">The sequence shown here is derived from an EMBL/GenBank/DDBJ whole genome shotgun (WGS) entry which is preliminary data.</text>
</comment>
<dbReference type="Gene3D" id="3.40.50.1100">
    <property type="match status" value="1"/>
</dbReference>
<evidence type="ECO:0000313" key="2">
    <source>
        <dbReference type="Proteomes" id="UP000035214"/>
    </source>
</evidence>
<dbReference type="GO" id="GO:1901605">
    <property type="term" value="P:alpha-amino acid metabolic process"/>
    <property type="evidence" value="ECO:0007669"/>
    <property type="project" value="UniProtKB-ARBA"/>
</dbReference>